<evidence type="ECO:0000256" key="4">
    <source>
        <dbReference type="ARBA" id="ARBA00022989"/>
    </source>
</evidence>
<dbReference type="PROSITE" id="PS50850">
    <property type="entry name" value="MFS"/>
    <property type="match status" value="1"/>
</dbReference>
<keyword evidence="9" id="KW-1185">Reference proteome</keyword>
<comment type="caution">
    <text evidence="8">The sequence shown here is derived from an EMBL/GenBank/DDBJ whole genome shotgun (WGS) entry which is preliminary data.</text>
</comment>
<evidence type="ECO:0000256" key="1">
    <source>
        <dbReference type="ARBA" id="ARBA00004651"/>
    </source>
</evidence>
<dbReference type="EMBL" id="BSUJ01000001">
    <property type="protein sequence ID" value="GMA20014.1"/>
    <property type="molecule type" value="Genomic_DNA"/>
</dbReference>
<feature type="transmembrane region" description="Helical" evidence="6">
    <location>
        <begin position="12"/>
        <end position="32"/>
    </location>
</feature>
<feature type="domain" description="Major facilitator superfamily (MFS) profile" evidence="7">
    <location>
        <begin position="1"/>
        <end position="262"/>
    </location>
</feature>
<comment type="subcellular location">
    <subcellularLocation>
        <location evidence="1">Cell membrane</location>
        <topology evidence="1">Multi-pass membrane protein</topology>
    </subcellularLocation>
</comment>
<accession>A0ABQ6HRA5</accession>
<dbReference type="PANTHER" id="PTHR43791:SF100">
    <property type="entry name" value="SUGAR TRANSPORTER"/>
    <property type="match status" value="1"/>
</dbReference>
<evidence type="ECO:0000259" key="7">
    <source>
        <dbReference type="PROSITE" id="PS50850"/>
    </source>
</evidence>
<keyword evidence="3 6" id="KW-0812">Transmembrane</keyword>
<reference evidence="9" key="1">
    <citation type="journal article" date="2019" name="Int. J. Syst. Evol. Microbiol.">
        <title>The Global Catalogue of Microorganisms (GCM) 10K type strain sequencing project: providing services to taxonomists for standard genome sequencing and annotation.</title>
        <authorList>
            <consortium name="The Broad Institute Genomics Platform"/>
            <consortium name="The Broad Institute Genome Sequencing Center for Infectious Disease"/>
            <person name="Wu L."/>
            <person name="Ma J."/>
        </authorList>
    </citation>
    <scope>NUCLEOTIDE SEQUENCE [LARGE SCALE GENOMIC DNA]</scope>
    <source>
        <strain evidence="9">NBRC 105830</strain>
    </source>
</reference>
<feature type="transmembrane region" description="Helical" evidence="6">
    <location>
        <begin position="171"/>
        <end position="187"/>
    </location>
</feature>
<organism evidence="8 9">
    <name type="scientific">Arsenicicoccus piscis</name>
    <dbReference type="NCBI Taxonomy" id="673954"/>
    <lineage>
        <taxon>Bacteria</taxon>
        <taxon>Bacillati</taxon>
        <taxon>Actinomycetota</taxon>
        <taxon>Actinomycetes</taxon>
        <taxon>Micrococcales</taxon>
        <taxon>Intrasporangiaceae</taxon>
        <taxon>Arsenicicoccus</taxon>
    </lineage>
</organism>
<dbReference type="RefSeq" id="WP_241444492.1">
    <property type="nucleotide sequence ID" value="NZ_BSUJ01000001.1"/>
</dbReference>
<evidence type="ECO:0000256" key="5">
    <source>
        <dbReference type="ARBA" id="ARBA00023136"/>
    </source>
</evidence>
<feature type="transmembrane region" description="Helical" evidence="6">
    <location>
        <begin position="117"/>
        <end position="136"/>
    </location>
</feature>
<dbReference type="InterPro" id="IPR036259">
    <property type="entry name" value="MFS_trans_sf"/>
</dbReference>
<keyword evidence="5 6" id="KW-0472">Membrane</keyword>
<dbReference type="InterPro" id="IPR020846">
    <property type="entry name" value="MFS_dom"/>
</dbReference>
<dbReference type="PANTHER" id="PTHR43791">
    <property type="entry name" value="PERMEASE-RELATED"/>
    <property type="match status" value="1"/>
</dbReference>
<proteinExistence type="predicted"/>
<evidence type="ECO:0000256" key="6">
    <source>
        <dbReference type="SAM" id="Phobius"/>
    </source>
</evidence>
<dbReference type="Gene3D" id="1.20.1250.20">
    <property type="entry name" value="MFS general substrate transporter like domains"/>
    <property type="match status" value="1"/>
</dbReference>
<gene>
    <name evidence="8" type="ORF">GCM10025862_20350</name>
</gene>
<dbReference type="Pfam" id="PF07690">
    <property type="entry name" value="MFS_1"/>
    <property type="match status" value="1"/>
</dbReference>
<dbReference type="InterPro" id="IPR011701">
    <property type="entry name" value="MFS"/>
</dbReference>
<protein>
    <recommendedName>
        <fullName evidence="7">Major facilitator superfamily (MFS) profile domain-containing protein</fullName>
    </recommendedName>
</protein>
<evidence type="ECO:0000313" key="9">
    <source>
        <dbReference type="Proteomes" id="UP001157109"/>
    </source>
</evidence>
<feature type="transmembrane region" description="Helical" evidence="6">
    <location>
        <begin position="81"/>
        <end position="102"/>
    </location>
</feature>
<evidence type="ECO:0000313" key="8">
    <source>
        <dbReference type="EMBL" id="GMA20014.1"/>
    </source>
</evidence>
<name>A0ABQ6HRA5_9MICO</name>
<sequence>MDHIHWFGWSGWRWMFILEGLPAVFLGVLCYFRLTESPAQATFLEPAERDWLTDELRRQDEAKSGQVKHLSILATLANPKVLYLGAIYFVYQVGSLGTGYWLPQIIKSFGRSLTNTQVGLIGMIPYVVATAAMIVWSRRSDRLQERKAHSYLPLALSAVAMFAAAMTKSPVLAIAAISIALAGLYSFKSPFWAVPSLFLSTATAGTAIAAINSIGNLGGFVGPYAQGIIVDRTGSKTAGLIFFGILLVVATIMMVVIRLREPDESTSDPVH</sequence>
<evidence type="ECO:0000256" key="2">
    <source>
        <dbReference type="ARBA" id="ARBA00022448"/>
    </source>
</evidence>
<feature type="transmembrane region" description="Helical" evidence="6">
    <location>
        <begin position="237"/>
        <end position="257"/>
    </location>
</feature>
<evidence type="ECO:0000256" key="3">
    <source>
        <dbReference type="ARBA" id="ARBA00022692"/>
    </source>
</evidence>
<dbReference type="Proteomes" id="UP001157109">
    <property type="component" value="Unassembled WGS sequence"/>
</dbReference>
<dbReference type="SUPFAM" id="SSF103473">
    <property type="entry name" value="MFS general substrate transporter"/>
    <property type="match status" value="1"/>
</dbReference>
<keyword evidence="4 6" id="KW-1133">Transmembrane helix</keyword>
<keyword evidence="2" id="KW-0813">Transport</keyword>